<protein>
    <submittedName>
        <fullName evidence="2">Uncharacterized protein</fullName>
    </submittedName>
</protein>
<dbReference type="GeneID" id="20673322"/>
<proteinExistence type="predicted"/>
<dbReference type="InParanoid" id="W4KG83"/>
<sequence length="165" mass="18526">MPKRHRSISSFIKNLGNRAKKGRGIFPKQKENILVGERGMEGCFIRNYLAVSAARRMTEGVSELSLSQGMESLAPRVEAESRSLEPPSNPDLHNKASQIKESTNGGTFLGPPLIEEAYAVMCHLEQILHPPCRSRKGLKLFMGDKLLRRQLEIMLMFLTAYADKK</sequence>
<organism evidence="2 3">
    <name type="scientific">Heterobasidion irregulare (strain TC 32-1)</name>
    <dbReference type="NCBI Taxonomy" id="747525"/>
    <lineage>
        <taxon>Eukaryota</taxon>
        <taxon>Fungi</taxon>
        <taxon>Dikarya</taxon>
        <taxon>Basidiomycota</taxon>
        <taxon>Agaricomycotina</taxon>
        <taxon>Agaricomycetes</taxon>
        <taxon>Russulales</taxon>
        <taxon>Bondarzewiaceae</taxon>
        <taxon>Heterobasidion</taxon>
        <taxon>Heterobasidion annosum species complex</taxon>
    </lineage>
</organism>
<dbReference type="HOGENOM" id="CLU_1610976_0_0_1"/>
<dbReference type="KEGG" id="hir:HETIRDRAFT_416464"/>
<name>W4KG83_HETIT</name>
<dbReference type="RefSeq" id="XP_009544470.1">
    <property type="nucleotide sequence ID" value="XM_009546175.1"/>
</dbReference>
<evidence type="ECO:0000313" key="3">
    <source>
        <dbReference type="Proteomes" id="UP000030671"/>
    </source>
</evidence>
<feature type="compositionally biased region" description="Polar residues" evidence="1">
    <location>
        <begin position="95"/>
        <end position="104"/>
    </location>
</feature>
<feature type="region of interest" description="Disordered" evidence="1">
    <location>
        <begin position="75"/>
        <end position="104"/>
    </location>
</feature>
<dbReference type="Proteomes" id="UP000030671">
    <property type="component" value="Unassembled WGS sequence"/>
</dbReference>
<evidence type="ECO:0000313" key="2">
    <source>
        <dbReference type="EMBL" id="ETW84842.1"/>
    </source>
</evidence>
<reference evidence="2 3" key="1">
    <citation type="journal article" date="2012" name="New Phytol.">
        <title>Insight into trade-off between wood decay and parasitism from the genome of a fungal forest pathogen.</title>
        <authorList>
            <person name="Olson A."/>
            <person name="Aerts A."/>
            <person name="Asiegbu F."/>
            <person name="Belbahri L."/>
            <person name="Bouzid O."/>
            <person name="Broberg A."/>
            <person name="Canback B."/>
            <person name="Coutinho P.M."/>
            <person name="Cullen D."/>
            <person name="Dalman K."/>
            <person name="Deflorio G."/>
            <person name="van Diepen L.T."/>
            <person name="Dunand C."/>
            <person name="Duplessis S."/>
            <person name="Durling M."/>
            <person name="Gonthier P."/>
            <person name="Grimwood J."/>
            <person name="Fossdal C.G."/>
            <person name="Hansson D."/>
            <person name="Henrissat B."/>
            <person name="Hietala A."/>
            <person name="Himmelstrand K."/>
            <person name="Hoffmeister D."/>
            <person name="Hogberg N."/>
            <person name="James T.Y."/>
            <person name="Karlsson M."/>
            <person name="Kohler A."/>
            <person name="Kues U."/>
            <person name="Lee Y.H."/>
            <person name="Lin Y.C."/>
            <person name="Lind M."/>
            <person name="Lindquist E."/>
            <person name="Lombard V."/>
            <person name="Lucas S."/>
            <person name="Lunden K."/>
            <person name="Morin E."/>
            <person name="Murat C."/>
            <person name="Park J."/>
            <person name="Raffaello T."/>
            <person name="Rouze P."/>
            <person name="Salamov A."/>
            <person name="Schmutz J."/>
            <person name="Solheim H."/>
            <person name="Stahlberg J."/>
            <person name="Velez H."/>
            <person name="de Vries R.P."/>
            <person name="Wiebenga A."/>
            <person name="Woodward S."/>
            <person name="Yakovlev I."/>
            <person name="Garbelotto M."/>
            <person name="Martin F."/>
            <person name="Grigoriev I.V."/>
            <person name="Stenlid J."/>
        </authorList>
    </citation>
    <scope>NUCLEOTIDE SEQUENCE [LARGE SCALE GENOMIC DNA]</scope>
    <source>
        <strain evidence="2 3">TC 32-1</strain>
    </source>
</reference>
<gene>
    <name evidence="2" type="ORF">HETIRDRAFT_416464</name>
</gene>
<evidence type="ECO:0000256" key="1">
    <source>
        <dbReference type="SAM" id="MobiDB-lite"/>
    </source>
</evidence>
<dbReference type="AlphaFoldDB" id="W4KG83"/>
<keyword evidence="3" id="KW-1185">Reference proteome</keyword>
<accession>W4KG83</accession>
<dbReference type="EMBL" id="KI925456">
    <property type="protein sequence ID" value="ETW84842.1"/>
    <property type="molecule type" value="Genomic_DNA"/>
</dbReference>